<evidence type="ECO:0000313" key="1">
    <source>
        <dbReference type="EMBL" id="WFF82849.1"/>
    </source>
</evidence>
<dbReference type="Proteomes" id="UP001219066">
    <property type="component" value="Chromosome"/>
</dbReference>
<dbReference type="RefSeq" id="WP_227469602.1">
    <property type="nucleotide sequence ID" value="NZ_CBCSDN010000051.1"/>
</dbReference>
<sequence>MKNPAIMRVGRSSAEPLRGGAALLAEELRPGGVYRREDLAPLSTAVDRHLSELVAGGRLKKLAQGLYHAPKQSDFGPLPPADDQVVQSFLRDSDFLLFSPSAFNAVGVGTTQLYNSTWVYNRKRHGIFRLGNRDFDFRVKPRFPKKLSPEFLFVDLLNNLDELAEDGELVLGQARKKMPSFDAERLRRAIERYANAATRKILREWSGG</sequence>
<evidence type="ECO:0000313" key="2">
    <source>
        <dbReference type="Proteomes" id="UP001219066"/>
    </source>
</evidence>
<evidence type="ECO:0008006" key="3">
    <source>
        <dbReference type="Google" id="ProtNLM"/>
    </source>
</evidence>
<name>A0AAX3SSC6_9BURK</name>
<gene>
    <name evidence="1" type="ORF">PYR84_09170</name>
</gene>
<dbReference type="AlphaFoldDB" id="A0AAX3SSC6"/>
<dbReference type="EMBL" id="CP120956">
    <property type="protein sequence ID" value="WFF82849.1"/>
    <property type="molecule type" value="Genomic_DNA"/>
</dbReference>
<protein>
    <recommendedName>
        <fullName evidence="3">Transcriptional regulator, AbiEi antitoxin, Type IV TA system</fullName>
    </recommendedName>
</protein>
<reference evidence="1" key="1">
    <citation type="submission" date="2023-03" db="EMBL/GenBank/DDBJ databases">
        <title>Synergistic degradation of erythromycin by symbiotic bacteria Ery-6A and Ery-6B and application in simulated water remediation.</title>
        <authorList>
            <person name="Xu S."/>
        </authorList>
    </citation>
    <scope>NUCLEOTIDE SEQUENCE</scope>
    <source>
        <strain evidence="1">Ery-6A</strain>
    </source>
</reference>
<proteinExistence type="predicted"/>
<organism evidence="1 2">
    <name type="scientific">Delftia tsuruhatensis</name>
    <dbReference type="NCBI Taxonomy" id="180282"/>
    <lineage>
        <taxon>Bacteria</taxon>
        <taxon>Pseudomonadati</taxon>
        <taxon>Pseudomonadota</taxon>
        <taxon>Betaproteobacteria</taxon>
        <taxon>Burkholderiales</taxon>
        <taxon>Comamonadaceae</taxon>
        <taxon>Delftia</taxon>
    </lineage>
</organism>
<accession>A0AAX3SSC6</accession>